<keyword evidence="2" id="KW-0472">Membrane</keyword>
<proteinExistence type="predicted"/>
<evidence type="ECO:0000256" key="1">
    <source>
        <dbReference type="SAM" id="Coils"/>
    </source>
</evidence>
<gene>
    <name evidence="3" type="ORF">TorRG33x02_321770</name>
</gene>
<dbReference type="AlphaFoldDB" id="A0A2P5BGM9"/>
<dbReference type="Proteomes" id="UP000237000">
    <property type="component" value="Unassembled WGS sequence"/>
</dbReference>
<feature type="transmembrane region" description="Helical" evidence="2">
    <location>
        <begin position="77"/>
        <end position="99"/>
    </location>
</feature>
<feature type="transmembrane region" description="Helical" evidence="2">
    <location>
        <begin position="147"/>
        <end position="170"/>
    </location>
</feature>
<dbReference type="PANTHER" id="PTHR33287:SF2">
    <property type="entry name" value="TRANSMEMBRANE PROTEIN"/>
    <property type="match status" value="1"/>
</dbReference>
<feature type="transmembrane region" description="Helical" evidence="2">
    <location>
        <begin position="51"/>
        <end position="70"/>
    </location>
</feature>
<evidence type="ECO:0008006" key="5">
    <source>
        <dbReference type="Google" id="ProtNLM"/>
    </source>
</evidence>
<dbReference type="EMBL" id="JXTC01000525">
    <property type="protein sequence ID" value="PON47942.1"/>
    <property type="molecule type" value="Genomic_DNA"/>
</dbReference>
<evidence type="ECO:0000256" key="2">
    <source>
        <dbReference type="SAM" id="Phobius"/>
    </source>
</evidence>
<accession>A0A2P5BGM9</accession>
<keyword evidence="1" id="KW-0175">Coiled coil</keyword>
<protein>
    <recommendedName>
        <fullName evidence="5">Transmembrane protein</fullName>
    </recommendedName>
</protein>
<keyword evidence="2" id="KW-1133">Transmembrane helix</keyword>
<keyword evidence="2" id="KW-0812">Transmembrane</keyword>
<comment type="caution">
    <text evidence="3">The sequence shown here is derived from an EMBL/GenBank/DDBJ whole genome shotgun (WGS) entry which is preliminary data.</text>
</comment>
<reference evidence="4" key="1">
    <citation type="submission" date="2016-06" db="EMBL/GenBank/DDBJ databases">
        <title>Parallel loss of symbiosis genes in relatives of nitrogen-fixing non-legume Parasponia.</title>
        <authorList>
            <person name="Van Velzen R."/>
            <person name="Holmer R."/>
            <person name="Bu F."/>
            <person name="Rutten L."/>
            <person name="Van Zeijl A."/>
            <person name="Liu W."/>
            <person name="Santuari L."/>
            <person name="Cao Q."/>
            <person name="Sharma T."/>
            <person name="Shen D."/>
            <person name="Roswanjaya Y."/>
            <person name="Wardhani T."/>
            <person name="Kalhor M.S."/>
            <person name="Jansen J."/>
            <person name="Van den Hoogen J."/>
            <person name="Gungor B."/>
            <person name="Hartog M."/>
            <person name="Hontelez J."/>
            <person name="Verver J."/>
            <person name="Yang W.-C."/>
            <person name="Schijlen E."/>
            <person name="Repin R."/>
            <person name="Schilthuizen M."/>
            <person name="Schranz E."/>
            <person name="Heidstra R."/>
            <person name="Miyata K."/>
            <person name="Fedorova E."/>
            <person name="Kohlen W."/>
            <person name="Bisseling T."/>
            <person name="Smit S."/>
            <person name="Geurts R."/>
        </authorList>
    </citation>
    <scope>NUCLEOTIDE SEQUENCE [LARGE SCALE GENOMIC DNA]</scope>
    <source>
        <strain evidence="4">cv. RG33-2</strain>
    </source>
</reference>
<evidence type="ECO:0000313" key="3">
    <source>
        <dbReference type="EMBL" id="PON47942.1"/>
    </source>
</evidence>
<dbReference type="InParanoid" id="A0A2P5BGM9"/>
<dbReference type="OrthoDB" id="1679871at2759"/>
<sequence length="171" mass="19392">MDGNSSSTNNIHDRHHDDHVQKDVKELQEINTKQEARIHNLETKALQLTNLYFVFQGVILSTIATKSLLCDRSWIPFVLSLLAAILNTAALCHTILVFVKCSEELDQNLEDLRVMKEEQLTRAELEKQQPAVRQRPDPVAQIVRRGFSIFSIALFVGFSVVILFGCFAILC</sequence>
<organism evidence="3 4">
    <name type="scientific">Trema orientale</name>
    <name type="common">Charcoal tree</name>
    <name type="synonym">Celtis orientalis</name>
    <dbReference type="NCBI Taxonomy" id="63057"/>
    <lineage>
        <taxon>Eukaryota</taxon>
        <taxon>Viridiplantae</taxon>
        <taxon>Streptophyta</taxon>
        <taxon>Embryophyta</taxon>
        <taxon>Tracheophyta</taxon>
        <taxon>Spermatophyta</taxon>
        <taxon>Magnoliopsida</taxon>
        <taxon>eudicotyledons</taxon>
        <taxon>Gunneridae</taxon>
        <taxon>Pentapetalae</taxon>
        <taxon>rosids</taxon>
        <taxon>fabids</taxon>
        <taxon>Rosales</taxon>
        <taxon>Cannabaceae</taxon>
        <taxon>Trema</taxon>
    </lineage>
</organism>
<dbReference type="PANTHER" id="PTHR33287">
    <property type="entry name" value="OS03G0453550 PROTEIN"/>
    <property type="match status" value="1"/>
</dbReference>
<feature type="coiled-coil region" evidence="1">
    <location>
        <begin position="24"/>
        <end position="51"/>
    </location>
</feature>
<keyword evidence="4" id="KW-1185">Reference proteome</keyword>
<evidence type="ECO:0000313" key="4">
    <source>
        <dbReference type="Proteomes" id="UP000237000"/>
    </source>
</evidence>
<name>A0A2P5BGM9_TREOI</name>